<keyword evidence="4" id="KW-1185">Reference proteome</keyword>
<feature type="domain" description="SEFIR" evidence="2">
    <location>
        <begin position="442"/>
        <end position="593"/>
    </location>
</feature>
<feature type="compositionally biased region" description="Polar residues" evidence="1">
    <location>
        <begin position="379"/>
        <end position="388"/>
    </location>
</feature>
<feature type="compositionally biased region" description="Polar residues" evidence="1">
    <location>
        <begin position="337"/>
        <end position="372"/>
    </location>
</feature>
<reference evidence="3 4" key="1">
    <citation type="submission" date="2022-12" db="EMBL/GenBank/DDBJ databases">
        <title>Chromosome-level genome of Tegillarca granosa.</title>
        <authorList>
            <person name="Kim J."/>
        </authorList>
    </citation>
    <scope>NUCLEOTIDE SEQUENCE [LARGE SCALE GENOMIC DNA]</scope>
    <source>
        <strain evidence="3">Teg-2019</strain>
        <tissue evidence="3">Adductor muscle</tissue>
    </source>
</reference>
<dbReference type="InterPro" id="IPR011029">
    <property type="entry name" value="DEATH-like_dom_sf"/>
</dbReference>
<dbReference type="SUPFAM" id="SSF47986">
    <property type="entry name" value="DEATH domain"/>
    <property type="match status" value="1"/>
</dbReference>
<proteinExistence type="predicted"/>
<dbReference type="PROSITE" id="PS51534">
    <property type="entry name" value="SEFIR"/>
    <property type="match status" value="1"/>
</dbReference>
<dbReference type="InterPro" id="IPR053047">
    <property type="entry name" value="E3_ubiq_ligase_TRAF3IP2"/>
</dbReference>
<dbReference type="EMBL" id="JARBDR010000921">
    <property type="protein sequence ID" value="KAJ8298813.1"/>
    <property type="molecule type" value="Genomic_DNA"/>
</dbReference>
<evidence type="ECO:0000313" key="3">
    <source>
        <dbReference type="EMBL" id="KAJ8298813.1"/>
    </source>
</evidence>
<comment type="caution">
    <text evidence="3">The sequence shown here is derived from an EMBL/GenBank/DDBJ whole genome shotgun (WGS) entry which is preliminary data.</text>
</comment>
<dbReference type="Gene3D" id="3.40.50.11530">
    <property type="match status" value="2"/>
</dbReference>
<name>A0ABQ9E698_TEGGR</name>
<dbReference type="PANTHER" id="PTHR34257:SF2">
    <property type="entry name" value="E3 UBIQUITIN LIGASE TRAF3IP2"/>
    <property type="match status" value="1"/>
</dbReference>
<feature type="compositionally biased region" description="Polar residues" evidence="1">
    <location>
        <begin position="279"/>
        <end position="296"/>
    </location>
</feature>
<dbReference type="InterPro" id="IPR013568">
    <property type="entry name" value="SEFIR_dom"/>
</dbReference>
<evidence type="ECO:0000313" key="4">
    <source>
        <dbReference type="Proteomes" id="UP001217089"/>
    </source>
</evidence>
<evidence type="ECO:0000256" key="1">
    <source>
        <dbReference type="SAM" id="MobiDB-lite"/>
    </source>
</evidence>
<gene>
    <name evidence="3" type="ORF">KUTeg_022873</name>
</gene>
<feature type="region of interest" description="Disordered" evidence="1">
    <location>
        <begin position="312"/>
        <end position="388"/>
    </location>
</feature>
<sequence length="1324" mass="152307">MAYMMEKGVGKFAFRHVPLNARQDMADILDPPSSFGLSWMNFAEKLNRYSDKLNFNPIKLNAIESRHRQSSPTLEVFRLIESSNAITTDIVQEVLIEMSSAATDILPRYIHVIARNASSELLHVTKPGHHDDCHCVSCIQYCDCPQHDNRETRINTGHCGHIGHNVNRPCCQRDCSEQRECVGHNTRGKHIKRPQITIPVHSQMCPNQEFERSRRDPSSPQTCVQMNQQHCCRNHGHGVYNINNNNLGQSEIFDMARQNVTKFQNIELSENHTGPPDQYNPSCITTSNNTSGSVHHNRNDSTFIQAQGQICGENEDNSDNNNIDWIPPEDDVETDCGCSTTSLFSENSPSDINQSQQRINESQKNQSQLSRISTEENESIQSQSSVDTTRYQLQTQFVPIRQNIEKTDNGQVNLQCTCPPEEQRFSLPVLRPPHLDVRKKNRKKIFISYAVDNAKHLEEVVAMQTAIRDKGNYIVKSDVTEEIFQKKMANSHDWLEEEFQNADYVIFCISPKFYEYIQPDFEEGCVAYPANFRLHTRFIFDLARTEYVTNGSKNKRFLPVIFNNSGANGDHLPKFMHATIVYRYPETFEQLLSYLEQFIKYIFFGIHSFDSIVMEMYLVEDNFYKANNNLNIHVIIVCRRYSLQFVKIDEYPLNLNLLIKYKKKTFKKARQYFVFIKRHINENFLNMFCHSYQGITVYLTEVDWFPAYFRSVIWPNEIRHIVIDKLAFLLNTPININQCLLTPMASFVYLVVSVGALVMELNVPPYPLRYVIRSYHSNPAKYILKETLGSNRVTTRTWQMALERLNVSAANVFPNYLDEIHANFTRDQQRMFSGQTGSPNSCNCDSCRQTNMNNLAVGGLSSSLFTDATVTDCNRGHGQAHGGDCLNKQAHGSYCVNGQAHGRQCLNGQAHGIQCLNGQDHGGQCLNGQAHRAQCLNHQAHGGQCLNGQASERQFLQCNCFCDDCEKERLKDPDETVLLKIKNNNYVSETTTTNKVFLEPSGIPLDKAGKRNSKRVQTKQNTACTCDKFHRNVIAKARCTCSLNQNENTKPKRYSGPTEQFDSFVEIYKRSSSEGDVCSRVLEVPQIISTNGKRLRIFVSFADDGRRHIESVMNLISRLQENRNFIVKSDLGDSVQERMLNVHDWIEFQYSHADFVIFCISPAYSKYIKPSYEEDGDNQAHPNNTRLHVRYIHDIARSEYVNNCSLNKRFLPVVFPASGATKDHLPPFLRSTICYQFPESFHVLYGFLIRHSLHDLKEECNVCKYILSFYVTFHNCYYYCCCCCCCCCCCYFHVFKFRIFYILTMHTEAFVKFYILLICVNSNT</sequence>
<accession>A0ABQ9E698</accession>
<dbReference type="Proteomes" id="UP001217089">
    <property type="component" value="Unassembled WGS sequence"/>
</dbReference>
<dbReference type="Pfam" id="PF08357">
    <property type="entry name" value="SEFIR"/>
    <property type="match status" value="2"/>
</dbReference>
<organism evidence="3 4">
    <name type="scientific">Tegillarca granosa</name>
    <name type="common">Malaysian cockle</name>
    <name type="synonym">Anadara granosa</name>
    <dbReference type="NCBI Taxonomy" id="220873"/>
    <lineage>
        <taxon>Eukaryota</taxon>
        <taxon>Metazoa</taxon>
        <taxon>Spiralia</taxon>
        <taxon>Lophotrochozoa</taxon>
        <taxon>Mollusca</taxon>
        <taxon>Bivalvia</taxon>
        <taxon>Autobranchia</taxon>
        <taxon>Pteriomorphia</taxon>
        <taxon>Arcoida</taxon>
        <taxon>Arcoidea</taxon>
        <taxon>Arcidae</taxon>
        <taxon>Tegillarca</taxon>
    </lineage>
</organism>
<evidence type="ECO:0000259" key="2">
    <source>
        <dbReference type="PROSITE" id="PS51534"/>
    </source>
</evidence>
<protein>
    <recommendedName>
        <fullName evidence="2">SEFIR domain-containing protein</fullName>
    </recommendedName>
</protein>
<dbReference type="PANTHER" id="PTHR34257">
    <property type="entry name" value="ADAPTER PROTEIN CIKS"/>
    <property type="match status" value="1"/>
</dbReference>
<dbReference type="Gene3D" id="1.10.533.10">
    <property type="entry name" value="Death Domain, Fas"/>
    <property type="match status" value="1"/>
</dbReference>
<feature type="region of interest" description="Disordered" evidence="1">
    <location>
        <begin position="269"/>
        <end position="296"/>
    </location>
</feature>